<feature type="region of interest" description="Disordered" evidence="1">
    <location>
        <begin position="283"/>
        <end position="309"/>
    </location>
</feature>
<accession>A0A1I5YV30</accession>
<evidence type="ECO:0000313" key="4">
    <source>
        <dbReference type="Proteomes" id="UP000199031"/>
    </source>
</evidence>
<keyword evidence="4" id="KW-1185">Reference proteome</keyword>
<proteinExistence type="predicted"/>
<feature type="chain" id="PRO_5011470687" evidence="2">
    <location>
        <begin position="20"/>
        <end position="309"/>
    </location>
</feature>
<keyword evidence="2" id="KW-0732">Signal</keyword>
<organism evidence="3 4">
    <name type="scientific">Parafilimonas terrae</name>
    <dbReference type="NCBI Taxonomy" id="1465490"/>
    <lineage>
        <taxon>Bacteria</taxon>
        <taxon>Pseudomonadati</taxon>
        <taxon>Bacteroidota</taxon>
        <taxon>Chitinophagia</taxon>
        <taxon>Chitinophagales</taxon>
        <taxon>Chitinophagaceae</taxon>
        <taxon>Parafilimonas</taxon>
    </lineage>
</organism>
<feature type="signal peptide" evidence="2">
    <location>
        <begin position="1"/>
        <end position="19"/>
    </location>
</feature>
<evidence type="ECO:0000313" key="3">
    <source>
        <dbReference type="EMBL" id="SFQ47980.1"/>
    </source>
</evidence>
<gene>
    <name evidence="3" type="ORF">SAMN05444277_11454</name>
</gene>
<protein>
    <submittedName>
        <fullName evidence="3">Uncharacterized protein</fullName>
    </submittedName>
</protein>
<dbReference type="EMBL" id="FOXQ01000014">
    <property type="protein sequence ID" value="SFQ47980.1"/>
    <property type="molecule type" value="Genomic_DNA"/>
</dbReference>
<evidence type="ECO:0000256" key="1">
    <source>
        <dbReference type="SAM" id="MobiDB-lite"/>
    </source>
</evidence>
<dbReference type="AlphaFoldDB" id="A0A1I5YV30"/>
<reference evidence="3 4" key="1">
    <citation type="submission" date="2016-10" db="EMBL/GenBank/DDBJ databases">
        <authorList>
            <person name="de Groot N.N."/>
        </authorList>
    </citation>
    <scope>NUCLEOTIDE SEQUENCE [LARGE SCALE GENOMIC DNA]</scope>
    <source>
        <strain evidence="3 4">DSM 28286</strain>
    </source>
</reference>
<sequence>MFRYILIFLFCFTGTIVKAQVNAKDISFMQKQEDSLAFYAKCMIYDSVAENRFYFDSIFIRRFVAALKTSHSFQYPFDSLITISRLYAPDSSFRIFTWQLQRDESYYRQEGAIQMRTKDGSLKLFPLFDVSDYASVPTDSIRTNKNWIGAIYYNIIEKDFKGKKYYTLFGYDDNDMASTRKWLEVLTFNAAGEPVFGGHYFTYKDDELKAPQPVDRFLLEYQKDARARLVYDPELDLVVFDHLISESNQPQKKFTLIPDGDYEAFKWQNGKWVHVPKLFNQSLKDGEAPMPEPIYDKEGSSMKPLKEKN</sequence>
<feature type="compositionally biased region" description="Basic and acidic residues" evidence="1">
    <location>
        <begin position="294"/>
        <end position="309"/>
    </location>
</feature>
<evidence type="ECO:0000256" key="2">
    <source>
        <dbReference type="SAM" id="SignalP"/>
    </source>
</evidence>
<dbReference type="Proteomes" id="UP000199031">
    <property type="component" value="Unassembled WGS sequence"/>
</dbReference>
<name>A0A1I5YV30_9BACT</name>
<dbReference type="STRING" id="1465490.SAMN05444277_11454"/>
<dbReference type="RefSeq" id="WP_090662202.1">
    <property type="nucleotide sequence ID" value="NZ_FOXQ01000014.1"/>
</dbReference>